<dbReference type="EMBL" id="JABEQB010000022">
    <property type="protein sequence ID" value="NNG67207.1"/>
    <property type="molecule type" value="Genomic_DNA"/>
</dbReference>
<organism evidence="1 2">
    <name type="scientific">Caldanaerobacter subterraneus</name>
    <dbReference type="NCBI Taxonomy" id="911092"/>
    <lineage>
        <taxon>Bacteria</taxon>
        <taxon>Bacillati</taxon>
        <taxon>Bacillota</taxon>
        <taxon>Clostridia</taxon>
        <taxon>Thermoanaerobacterales</taxon>
        <taxon>Thermoanaerobacteraceae</taxon>
        <taxon>Caldanaerobacter</taxon>
    </lineage>
</organism>
<comment type="caution">
    <text evidence="1">The sequence shown here is derived from an EMBL/GenBank/DDBJ whole genome shotgun (WGS) entry which is preliminary data.</text>
</comment>
<proteinExistence type="predicted"/>
<gene>
    <name evidence="1" type="ORF">HKI81_08200</name>
</gene>
<accession>A0A7Y2L8M5</accession>
<evidence type="ECO:0000313" key="1">
    <source>
        <dbReference type="EMBL" id="NNG67207.1"/>
    </source>
</evidence>
<name>A0A7Y2L8M5_9THEO</name>
<evidence type="ECO:0000313" key="2">
    <source>
        <dbReference type="Proteomes" id="UP000529861"/>
    </source>
</evidence>
<dbReference type="AlphaFoldDB" id="A0A7Y2L8M5"/>
<dbReference type="RefSeq" id="WP_170271105.1">
    <property type="nucleotide sequence ID" value="NZ_JABEQB010000022.1"/>
</dbReference>
<sequence length="65" mass="7594">MKVAIIRTVITREKLMAGEFTPDTEEIINYEEVDEEEYFKPLVQYLYPKIKKLIEEEKGNDVGGV</sequence>
<dbReference type="Proteomes" id="UP000529861">
    <property type="component" value="Unassembled WGS sequence"/>
</dbReference>
<reference evidence="1 2" key="1">
    <citation type="submission" date="2020-04" db="EMBL/GenBank/DDBJ databases">
        <title>Draft genome sequence of Caldanaerobacter sunterraneus. strain 1523vc isolated from Griffin hot spring, Kamchatka, Russia.</title>
        <authorList>
            <person name="Toshchakov S.V."/>
            <person name="Podosokorskaya O.A."/>
            <person name="Kublanov I.V."/>
            <person name="Korzhenkov A."/>
            <person name="Patrushev M.V."/>
        </authorList>
    </citation>
    <scope>NUCLEOTIDE SEQUENCE [LARGE SCALE GENOMIC DNA]</scope>
    <source>
        <strain evidence="1 2">1523vc</strain>
    </source>
</reference>
<protein>
    <submittedName>
        <fullName evidence="1">Uncharacterized protein</fullName>
    </submittedName>
</protein>